<name>A0ABT4EUS2_9BACI</name>
<comment type="caution">
    <text evidence="1">The sequence shown here is derived from an EMBL/GenBank/DDBJ whole genome shotgun (WGS) entry which is preliminary data.</text>
</comment>
<reference evidence="1 2" key="1">
    <citation type="submission" date="2022-05" db="EMBL/GenBank/DDBJ databases">
        <title>Genome Sequencing of Bee-Associated Microbes.</title>
        <authorList>
            <person name="Dunlap C."/>
        </authorList>
    </citation>
    <scope>NUCLEOTIDE SEQUENCE [LARGE SCALE GENOMIC DNA]</scope>
    <source>
        <strain evidence="1 2">NRRL BD-083</strain>
    </source>
</reference>
<sequence length="58" mass="6570">MQEQLGHATIQETLITYSHVGQDQKKSATELFNFINKKTSTGSHLSSHPLRIKNLTNF</sequence>
<dbReference type="InterPro" id="IPR011010">
    <property type="entry name" value="DNA_brk_join_enz"/>
</dbReference>
<evidence type="ECO:0000313" key="2">
    <source>
        <dbReference type="Proteomes" id="UP001527052"/>
    </source>
</evidence>
<dbReference type="Proteomes" id="UP001527052">
    <property type="component" value="Unassembled WGS sequence"/>
</dbReference>
<dbReference type="EMBL" id="JAMDLZ010000042">
    <property type="protein sequence ID" value="MCY9549433.1"/>
    <property type="molecule type" value="Genomic_DNA"/>
</dbReference>
<protein>
    <recommendedName>
        <fullName evidence="3">Integrase</fullName>
    </recommendedName>
</protein>
<organism evidence="1 2">
    <name type="scientific">Lysinibacillus xylanilyticus</name>
    <dbReference type="NCBI Taxonomy" id="582475"/>
    <lineage>
        <taxon>Bacteria</taxon>
        <taxon>Bacillati</taxon>
        <taxon>Bacillota</taxon>
        <taxon>Bacilli</taxon>
        <taxon>Bacillales</taxon>
        <taxon>Bacillaceae</taxon>
        <taxon>Lysinibacillus</taxon>
    </lineage>
</organism>
<gene>
    <name evidence="1" type="ORF">M5W82_21345</name>
</gene>
<keyword evidence="2" id="KW-1185">Reference proteome</keyword>
<evidence type="ECO:0000313" key="1">
    <source>
        <dbReference type="EMBL" id="MCY9549433.1"/>
    </source>
</evidence>
<dbReference type="SUPFAM" id="SSF56349">
    <property type="entry name" value="DNA breaking-rejoining enzymes"/>
    <property type="match status" value="1"/>
</dbReference>
<accession>A0ABT4EUS2</accession>
<proteinExistence type="predicted"/>
<evidence type="ECO:0008006" key="3">
    <source>
        <dbReference type="Google" id="ProtNLM"/>
    </source>
</evidence>